<dbReference type="EMBL" id="VDEM01000016">
    <property type="protein sequence ID" value="KAF0824330.1"/>
    <property type="molecule type" value="Genomic_DNA"/>
</dbReference>
<keyword evidence="4 5" id="KW-0804">Transcription</keyword>
<evidence type="ECO:0000313" key="7">
    <source>
        <dbReference type="Proteomes" id="UP000465778"/>
    </source>
</evidence>
<dbReference type="Gene3D" id="3.10.20.730">
    <property type="entry name" value="RNAP, epsilon subunit-like"/>
    <property type="match status" value="1"/>
</dbReference>
<dbReference type="GeneID" id="67523453"/>
<dbReference type="NCBIfam" id="NF010188">
    <property type="entry name" value="PRK13667.1"/>
    <property type="match status" value="1"/>
</dbReference>
<dbReference type="GO" id="GO:0006351">
    <property type="term" value="P:DNA-templated transcription"/>
    <property type="evidence" value="ECO:0007669"/>
    <property type="project" value="UniProtKB-UniRule"/>
</dbReference>
<evidence type="ECO:0000313" key="6">
    <source>
        <dbReference type="EMBL" id="KAF0824330.1"/>
    </source>
</evidence>
<evidence type="ECO:0000256" key="5">
    <source>
        <dbReference type="HAMAP-Rule" id="MF_01553"/>
    </source>
</evidence>
<reference evidence="6 7" key="1">
    <citation type="journal article" date="2020" name="G3 (Bethesda)">
        <title>Whole Genome Sequencing and Comparative Genomics of Two Nematicidal Bacillus Strains Reveals a Wide Range of Possible Virulence Factors.</title>
        <authorList>
            <person name="Susic N."/>
            <person name="Janezic S."/>
            <person name="Rupnik M."/>
            <person name="Geric Stare B."/>
        </authorList>
    </citation>
    <scope>NUCLEOTIDE SEQUENCE [LARGE SCALE GENOMIC DNA]</scope>
    <source>
        <strain evidence="6 7">I-1582</strain>
    </source>
</reference>
<evidence type="ECO:0000256" key="3">
    <source>
        <dbReference type="ARBA" id="ARBA00022695"/>
    </source>
</evidence>
<comment type="similarity">
    <text evidence="5">Belongs to the RNA polymerase subunit epsilon family.</text>
</comment>
<evidence type="ECO:0000256" key="1">
    <source>
        <dbReference type="ARBA" id="ARBA00022478"/>
    </source>
</evidence>
<comment type="catalytic activity">
    <reaction evidence="5">
        <text>RNA(n) + a ribonucleoside 5'-triphosphate = RNA(n+1) + diphosphate</text>
        <dbReference type="Rhea" id="RHEA:21248"/>
        <dbReference type="Rhea" id="RHEA-COMP:14527"/>
        <dbReference type="Rhea" id="RHEA-COMP:17342"/>
        <dbReference type="ChEBI" id="CHEBI:33019"/>
        <dbReference type="ChEBI" id="CHEBI:61557"/>
        <dbReference type="ChEBI" id="CHEBI:140395"/>
        <dbReference type="EC" id="2.7.7.6"/>
    </reaction>
</comment>
<dbReference type="OrthoDB" id="2147503at2"/>
<evidence type="ECO:0000256" key="4">
    <source>
        <dbReference type="ARBA" id="ARBA00023163"/>
    </source>
</evidence>
<organism evidence="6 7">
    <name type="scientific">Cytobacillus firmus</name>
    <name type="common">Bacillus firmus</name>
    <dbReference type="NCBI Taxonomy" id="1399"/>
    <lineage>
        <taxon>Bacteria</taxon>
        <taxon>Bacillati</taxon>
        <taxon>Bacillota</taxon>
        <taxon>Bacilli</taxon>
        <taxon>Bacillales</taxon>
        <taxon>Bacillaceae</taxon>
        <taxon>Cytobacillus</taxon>
    </lineage>
</organism>
<dbReference type="GO" id="GO:0000428">
    <property type="term" value="C:DNA-directed RNA polymerase complex"/>
    <property type="evidence" value="ECO:0007669"/>
    <property type="project" value="UniProtKB-KW"/>
</dbReference>
<proteinExistence type="inferred from homology"/>
<dbReference type="Proteomes" id="UP000465778">
    <property type="component" value="Unassembled WGS sequence"/>
</dbReference>
<dbReference type="GO" id="GO:0003677">
    <property type="term" value="F:DNA binding"/>
    <property type="evidence" value="ECO:0007669"/>
    <property type="project" value="UniProtKB-UniRule"/>
</dbReference>
<keyword evidence="1 5" id="KW-0240">DNA-directed RNA polymerase</keyword>
<protein>
    <recommendedName>
        <fullName evidence="5">DNA-directed RNA polymerase subunit epsilon</fullName>
        <shortName evidence="5">RNAP epsilon subunit</shortName>
        <ecNumber evidence="5">2.7.7.6</ecNumber>
    </recommendedName>
    <alternativeName>
        <fullName evidence="5">RNA polymerase epsilon subunit</fullName>
    </alternativeName>
    <alternativeName>
        <fullName evidence="5">Transcriptase subunit epsilon</fullName>
    </alternativeName>
</protein>
<dbReference type="InterPro" id="IPR009907">
    <property type="entry name" value="RpoY"/>
</dbReference>
<dbReference type="EC" id="2.7.7.6" evidence="5"/>
<keyword evidence="2 5" id="KW-0808">Transferase</keyword>
<gene>
    <name evidence="5" type="primary">rpoY</name>
    <name evidence="6" type="ORF">KIS1582_1846</name>
</gene>
<comment type="subunit">
    <text evidence="5">RNAP is composed of a core of 2 alpha, a beta and a beta' subunit. The core is associated with a delta subunit, and at least one of epsilon or omega. When a sigma factor is associated with the core the holoenzyme is formed, which can initiate transcription.</text>
</comment>
<dbReference type="AlphaFoldDB" id="A0A380XJQ9"/>
<comment type="function">
    <text evidence="5">A non-essential component of RNA polymerase (RNAP).</text>
</comment>
<evidence type="ECO:0000256" key="2">
    <source>
        <dbReference type="ARBA" id="ARBA00022679"/>
    </source>
</evidence>
<accession>A0A380XJQ9</accession>
<name>A0A380XJQ9_CYTFI</name>
<dbReference type="Pfam" id="PF07288">
    <property type="entry name" value="RpoY"/>
    <property type="match status" value="1"/>
</dbReference>
<keyword evidence="3 5" id="KW-0548">Nucleotidyltransferase</keyword>
<dbReference type="HAMAP" id="MF_01553">
    <property type="entry name" value="RNApol_bact_RpoY"/>
    <property type="match status" value="1"/>
</dbReference>
<dbReference type="RefSeq" id="WP_035328587.1">
    <property type="nucleotide sequence ID" value="NZ_CANMEA010000001.1"/>
</dbReference>
<sequence length="70" mass="8386">MIFKVYYQESKTEVPVREKTKTIFVEGDSERDVRKKLADRNYNIEFVASVQGDFLEYEKQSEDFKVLEIE</sequence>
<dbReference type="GO" id="GO:0003899">
    <property type="term" value="F:DNA-directed RNA polymerase activity"/>
    <property type="evidence" value="ECO:0007669"/>
    <property type="project" value="UniProtKB-UniRule"/>
</dbReference>
<comment type="caution">
    <text evidence="6">The sequence shown here is derived from an EMBL/GenBank/DDBJ whole genome shotgun (WGS) entry which is preliminary data.</text>
</comment>